<dbReference type="InterPro" id="IPR027417">
    <property type="entry name" value="P-loop_NTPase"/>
</dbReference>
<keyword evidence="7 10" id="KW-0067">ATP-binding</keyword>
<dbReference type="SUPFAM" id="SSF52540">
    <property type="entry name" value="P-loop containing nucleoside triphosphate hydrolases"/>
    <property type="match status" value="2"/>
</dbReference>
<dbReference type="InterPro" id="IPR039657">
    <property type="entry name" value="Dimethylallyltransferase"/>
</dbReference>
<gene>
    <name evidence="10" type="primary">miaA</name>
    <name evidence="14" type="ORF">HMPREF0872_02695</name>
</gene>
<evidence type="ECO:0000256" key="1">
    <source>
        <dbReference type="ARBA" id="ARBA00001946"/>
    </source>
</evidence>
<accession>A0A096ALQ6</accession>
<dbReference type="EC" id="2.5.1.75" evidence="10"/>
<evidence type="ECO:0000256" key="4">
    <source>
        <dbReference type="ARBA" id="ARBA00022679"/>
    </source>
</evidence>
<dbReference type="GO" id="GO:0052381">
    <property type="term" value="F:tRNA dimethylallyltransferase activity"/>
    <property type="evidence" value="ECO:0007669"/>
    <property type="project" value="UniProtKB-UniRule"/>
</dbReference>
<evidence type="ECO:0000313" key="14">
    <source>
        <dbReference type="EMBL" id="KGF48018.1"/>
    </source>
</evidence>
<evidence type="ECO:0000256" key="8">
    <source>
        <dbReference type="ARBA" id="ARBA00022842"/>
    </source>
</evidence>
<dbReference type="Gene3D" id="3.40.50.300">
    <property type="entry name" value="P-loop containing nucleotide triphosphate hydrolases"/>
    <property type="match status" value="2"/>
</dbReference>
<comment type="subunit">
    <text evidence="10">Monomer.</text>
</comment>
<evidence type="ECO:0000256" key="3">
    <source>
        <dbReference type="ARBA" id="ARBA00005842"/>
    </source>
</evidence>
<dbReference type="GO" id="GO:0005524">
    <property type="term" value="F:ATP binding"/>
    <property type="evidence" value="ECO:0007669"/>
    <property type="project" value="UniProtKB-UniRule"/>
</dbReference>
<dbReference type="NCBIfam" id="TIGR00174">
    <property type="entry name" value="miaA"/>
    <property type="match status" value="1"/>
</dbReference>
<comment type="caution">
    <text evidence="14">The sequence shown here is derived from an EMBL/GenBank/DDBJ whole genome shotgun (WGS) entry which is preliminary data.</text>
</comment>
<keyword evidence="4 10" id="KW-0808">Transferase</keyword>
<evidence type="ECO:0000256" key="6">
    <source>
        <dbReference type="ARBA" id="ARBA00022741"/>
    </source>
</evidence>
<organism evidence="14 15">
    <name type="scientific">Veillonella montpellierensis DNF00314</name>
    <dbReference type="NCBI Taxonomy" id="1401067"/>
    <lineage>
        <taxon>Bacteria</taxon>
        <taxon>Bacillati</taxon>
        <taxon>Bacillota</taxon>
        <taxon>Negativicutes</taxon>
        <taxon>Veillonellales</taxon>
        <taxon>Veillonellaceae</taxon>
        <taxon>Veillonella</taxon>
    </lineage>
</organism>
<evidence type="ECO:0000256" key="5">
    <source>
        <dbReference type="ARBA" id="ARBA00022694"/>
    </source>
</evidence>
<evidence type="ECO:0000256" key="2">
    <source>
        <dbReference type="ARBA" id="ARBA00003213"/>
    </source>
</evidence>
<sequence length="306" mass="34996">MYLVERLLTILGPTAVGKTDLTLRLAQEMKAPVISGDAYQVYKGLSIGTAKPSTEELAHVPHYLIDILEPNDVYSVADFQRKARDVIKKCNTQGVMPILSGGTGLYVQSLLEGYQFSDVPPNQTLREELNQLYEVQGIEGLRRKARELAAHGSITIELQDKHRLYRAIELMSAGQYDVVSHQSKDGLMYEGTVLGLMRDRESLYKRINERVDTMVQQGLFDEVEWLLTHGASPDSQAFKGIGYKEIVLYMTHQISKEEAIDLVKKNTRHFAKRQITWYKRMPYIQWIYIDDTMSELDVYKMAKDLL</sequence>
<dbReference type="eggNOG" id="COG0324">
    <property type="taxonomic scope" value="Bacteria"/>
</dbReference>
<protein>
    <recommendedName>
        <fullName evidence="10">tRNA dimethylallyltransferase</fullName>
        <ecNumber evidence="10">2.5.1.75</ecNumber>
    </recommendedName>
    <alternativeName>
        <fullName evidence="10">Dimethylallyl diphosphate:tRNA dimethylallyltransferase</fullName>
        <shortName evidence="10">DMAPP:tRNA dimethylallyltransferase</shortName>
        <shortName evidence="10">DMATase</shortName>
    </alternativeName>
    <alternativeName>
        <fullName evidence="10">Isopentenyl-diphosphate:tRNA isopentenyltransferase</fullName>
        <shortName evidence="10">IPP transferase</shortName>
        <shortName evidence="10">IPPT</shortName>
        <shortName evidence="10">IPTase</shortName>
    </alternativeName>
</protein>
<dbReference type="HAMAP" id="MF_00185">
    <property type="entry name" value="IPP_trans"/>
    <property type="match status" value="1"/>
</dbReference>
<dbReference type="Proteomes" id="UP000029628">
    <property type="component" value="Unassembled WGS sequence"/>
</dbReference>
<comment type="catalytic activity">
    <reaction evidence="9 10 11">
        <text>adenosine(37) in tRNA + dimethylallyl diphosphate = N(6)-dimethylallyladenosine(37) in tRNA + diphosphate</text>
        <dbReference type="Rhea" id="RHEA:26482"/>
        <dbReference type="Rhea" id="RHEA-COMP:10162"/>
        <dbReference type="Rhea" id="RHEA-COMP:10375"/>
        <dbReference type="ChEBI" id="CHEBI:33019"/>
        <dbReference type="ChEBI" id="CHEBI:57623"/>
        <dbReference type="ChEBI" id="CHEBI:74411"/>
        <dbReference type="ChEBI" id="CHEBI:74415"/>
        <dbReference type="EC" id="2.5.1.75"/>
    </reaction>
</comment>
<dbReference type="Pfam" id="PF01715">
    <property type="entry name" value="IPPT"/>
    <property type="match status" value="1"/>
</dbReference>
<dbReference type="AlphaFoldDB" id="A0A096ALQ6"/>
<name>A0A096ALQ6_9FIRM</name>
<keyword evidence="5 10" id="KW-0819">tRNA processing</keyword>
<dbReference type="PANTHER" id="PTHR11088:SF60">
    <property type="entry name" value="TRNA DIMETHYLALLYLTRANSFERASE"/>
    <property type="match status" value="1"/>
</dbReference>
<keyword evidence="8 10" id="KW-0460">Magnesium</keyword>
<evidence type="ECO:0000256" key="9">
    <source>
        <dbReference type="ARBA" id="ARBA00049563"/>
    </source>
</evidence>
<comment type="similarity">
    <text evidence="3 10 13">Belongs to the IPP transferase family.</text>
</comment>
<evidence type="ECO:0000256" key="10">
    <source>
        <dbReference type="HAMAP-Rule" id="MF_00185"/>
    </source>
</evidence>
<dbReference type="InterPro" id="IPR018022">
    <property type="entry name" value="IPT"/>
</dbReference>
<feature type="site" description="Interaction with substrate tRNA" evidence="10">
    <location>
        <position position="103"/>
    </location>
</feature>
<evidence type="ECO:0000313" key="15">
    <source>
        <dbReference type="Proteomes" id="UP000029628"/>
    </source>
</evidence>
<feature type="binding site" evidence="10">
    <location>
        <begin position="12"/>
        <end position="19"/>
    </location>
    <ligand>
        <name>ATP</name>
        <dbReference type="ChEBI" id="CHEBI:30616"/>
    </ligand>
</feature>
<comment type="caution">
    <text evidence="10">Lacks conserved residue(s) required for the propagation of feature annotation.</text>
</comment>
<evidence type="ECO:0000256" key="12">
    <source>
        <dbReference type="RuleBase" id="RU003784"/>
    </source>
</evidence>
<feature type="site" description="Interaction with substrate tRNA" evidence="10">
    <location>
        <position position="126"/>
    </location>
</feature>
<keyword evidence="15" id="KW-1185">Reference proteome</keyword>
<dbReference type="GO" id="GO:0006400">
    <property type="term" value="P:tRNA modification"/>
    <property type="evidence" value="ECO:0007669"/>
    <property type="project" value="TreeGrafter"/>
</dbReference>
<comment type="function">
    <text evidence="2 10 12">Catalyzes the transfer of a dimethylallyl group onto the adenine at position 37 in tRNAs that read codons beginning with uridine, leading to the formation of N6-(dimethylallyl)adenosine (i(6)A).</text>
</comment>
<evidence type="ECO:0000256" key="7">
    <source>
        <dbReference type="ARBA" id="ARBA00022840"/>
    </source>
</evidence>
<proteinExistence type="inferred from homology"/>
<dbReference type="EMBL" id="JRNT01000006">
    <property type="protein sequence ID" value="KGF48018.1"/>
    <property type="molecule type" value="Genomic_DNA"/>
</dbReference>
<reference evidence="14 15" key="1">
    <citation type="submission" date="2014-07" db="EMBL/GenBank/DDBJ databases">
        <authorList>
            <person name="McCorrison J."/>
            <person name="Sanka R."/>
            <person name="Torralba M."/>
            <person name="Gillis M."/>
            <person name="Haft D.H."/>
            <person name="Methe B."/>
            <person name="Sutton G."/>
            <person name="Nelson K.E."/>
        </authorList>
    </citation>
    <scope>NUCLEOTIDE SEQUENCE [LARGE SCALE GENOMIC DNA]</scope>
    <source>
        <strain evidence="14 15">DNF00314</strain>
    </source>
</reference>
<dbReference type="PANTHER" id="PTHR11088">
    <property type="entry name" value="TRNA DIMETHYLALLYLTRANSFERASE"/>
    <property type="match status" value="1"/>
</dbReference>
<evidence type="ECO:0000256" key="11">
    <source>
        <dbReference type="RuleBase" id="RU003783"/>
    </source>
</evidence>
<feature type="binding site" evidence="10">
    <location>
        <begin position="14"/>
        <end position="19"/>
    </location>
    <ligand>
        <name>substrate</name>
    </ligand>
</feature>
<evidence type="ECO:0000256" key="13">
    <source>
        <dbReference type="RuleBase" id="RU003785"/>
    </source>
</evidence>
<comment type="cofactor">
    <cofactor evidence="1 10">
        <name>Mg(2+)</name>
        <dbReference type="ChEBI" id="CHEBI:18420"/>
    </cofactor>
</comment>
<keyword evidence="6 10" id="KW-0547">Nucleotide-binding</keyword>